<dbReference type="InterPro" id="IPR043133">
    <property type="entry name" value="GTP-CH-I_C/QueF"/>
</dbReference>
<evidence type="ECO:0000256" key="2">
    <source>
        <dbReference type="ARBA" id="ARBA00022785"/>
    </source>
</evidence>
<dbReference type="PANTHER" id="PTHR34354">
    <property type="entry name" value="NADPH-DEPENDENT 7-CYANO-7-DEAZAGUANINE REDUCTASE"/>
    <property type="match status" value="1"/>
</dbReference>
<keyword evidence="1 5" id="KW-0963">Cytoplasm</keyword>
<accession>A0A3N2DYS4</accession>
<dbReference type="GO" id="GO:0005737">
    <property type="term" value="C:cytoplasm"/>
    <property type="evidence" value="ECO:0007669"/>
    <property type="project" value="UniProtKB-SubCell"/>
</dbReference>
<evidence type="ECO:0000259" key="6">
    <source>
        <dbReference type="Pfam" id="PF14819"/>
    </source>
</evidence>
<sequence>MSDEYLSEHTQLGKTTENIYTYTPSLLCPIPRAMARKELGFEAETLPFNGSDIWTGYEISWLAESGKPEIAIAEFRIPAMSPNIIESKSFKMYLNSFNLSKFEGWGVVEELMTKDISAAAGAPVQVTLLTPQQMLRAGIESPKGTCIDAHDITLEAYLPEASLLQVSEQQVREDVYSDLFRSNCPVTGQPDWATIAISYSGNQIDHASLLRYLVSFRDQAEFHEQCAERIFRDISEQCAPQELTVFARFLRRGGLDINPWRSNVREAPRFQRLSRQ</sequence>
<dbReference type="InterPro" id="IPR016428">
    <property type="entry name" value="QueF_type2"/>
</dbReference>
<dbReference type="UniPathway" id="UPA00392"/>
<dbReference type="EC" id="1.7.1.13" evidence="5"/>
<comment type="similarity">
    <text evidence="5">Belongs to the GTP cyclohydrolase I family. QueF type 2 subfamily.</text>
</comment>
<comment type="subunit">
    <text evidence="5">Homodimer.</text>
</comment>
<dbReference type="SUPFAM" id="SSF55620">
    <property type="entry name" value="Tetrahydrobiopterin biosynthesis enzymes-like"/>
    <property type="match status" value="1"/>
</dbReference>
<keyword evidence="8" id="KW-1185">Reference proteome</keyword>
<dbReference type="InterPro" id="IPR050084">
    <property type="entry name" value="NADPH_dep_7-cyano-7-deazaG_red"/>
</dbReference>
<dbReference type="GO" id="GO:0008616">
    <property type="term" value="P:tRNA queuosine(34) biosynthetic process"/>
    <property type="evidence" value="ECO:0007669"/>
    <property type="project" value="UniProtKB-UniRule"/>
</dbReference>
<dbReference type="HAMAP" id="MF_00817">
    <property type="entry name" value="QueF_type2"/>
    <property type="match status" value="1"/>
</dbReference>
<comment type="catalytic activity">
    <reaction evidence="5">
        <text>7-aminomethyl-7-carbaguanine + 2 NADP(+) = 7-cyano-7-carbaguanine + 2 NADPH + 3 H(+)</text>
        <dbReference type="Rhea" id="RHEA:13409"/>
        <dbReference type="ChEBI" id="CHEBI:15378"/>
        <dbReference type="ChEBI" id="CHEBI:45075"/>
        <dbReference type="ChEBI" id="CHEBI:57783"/>
        <dbReference type="ChEBI" id="CHEBI:58349"/>
        <dbReference type="ChEBI" id="CHEBI:58703"/>
        <dbReference type="EC" id="1.7.1.13"/>
    </reaction>
</comment>
<dbReference type="GO" id="GO:0033739">
    <property type="term" value="F:preQ1 synthase activity"/>
    <property type="evidence" value="ECO:0007669"/>
    <property type="project" value="UniProtKB-UniRule"/>
</dbReference>
<reference evidence="7 8" key="1">
    <citation type="submission" date="2018-11" db="EMBL/GenBank/DDBJ databases">
        <title>Genomic Encyclopedia of Type Strains, Phase IV (KMG-IV): sequencing the most valuable type-strain genomes for metagenomic binning, comparative biology and taxonomic classification.</title>
        <authorList>
            <person name="Goeker M."/>
        </authorList>
    </citation>
    <scope>NUCLEOTIDE SEQUENCE [LARGE SCALE GENOMIC DNA]</scope>
    <source>
        <strain evidence="7 8">DSM 100316</strain>
    </source>
</reference>
<proteinExistence type="inferred from homology"/>
<feature type="binding site" evidence="5">
    <location>
        <begin position="85"/>
        <end position="87"/>
    </location>
    <ligand>
        <name>substrate</name>
    </ligand>
</feature>
<evidence type="ECO:0000313" key="7">
    <source>
        <dbReference type="EMBL" id="ROS05016.1"/>
    </source>
</evidence>
<evidence type="ECO:0000256" key="1">
    <source>
        <dbReference type="ARBA" id="ARBA00022490"/>
    </source>
</evidence>
<dbReference type="AlphaFoldDB" id="A0A3N2DYS4"/>
<keyword evidence="2 5" id="KW-0671">Queuosine biosynthesis</keyword>
<organism evidence="7 8">
    <name type="scientific">Sinobacterium caligoides</name>
    <dbReference type="NCBI Taxonomy" id="933926"/>
    <lineage>
        <taxon>Bacteria</taxon>
        <taxon>Pseudomonadati</taxon>
        <taxon>Pseudomonadota</taxon>
        <taxon>Gammaproteobacteria</taxon>
        <taxon>Cellvibrionales</taxon>
        <taxon>Spongiibacteraceae</taxon>
        <taxon>Sinobacterium</taxon>
    </lineage>
</organism>
<dbReference type="PANTHER" id="PTHR34354:SF1">
    <property type="entry name" value="NADPH-DEPENDENT 7-CYANO-7-DEAZAGUANINE REDUCTASE"/>
    <property type="match status" value="1"/>
</dbReference>
<protein>
    <recommendedName>
        <fullName evidence="5">NADPH-dependent 7-cyano-7-deazaguanine reductase</fullName>
        <ecNumber evidence="5">1.7.1.13</ecNumber>
    </recommendedName>
    <alternativeName>
        <fullName evidence="5">7-cyano-7-carbaguanine reductase</fullName>
    </alternativeName>
    <alternativeName>
        <fullName evidence="5">NADPH-dependent nitrile oxidoreductase</fullName>
    </alternativeName>
    <alternativeName>
        <fullName evidence="5">PreQ(0) reductase</fullName>
    </alternativeName>
</protein>
<dbReference type="RefSeq" id="WP_123710965.1">
    <property type="nucleotide sequence ID" value="NZ_RKHR01000003.1"/>
</dbReference>
<evidence type="ECO:0000256" key="4">
    <source>
        <dbReference type="ARBA" id="ARBA00023002"/>
    </source>
</evidence>
<feature type="active site" description="Thioimide intermediate" evidence="5">
    <location>
        <position position="184"/>
    </location>
</feature>
<feature type="binding site" evidence="5">
    <location>
        <begin position="87"/>
        <end position="88"/>
    </location>
    <ligand>
        <name>NADPH</name>
        <dbReference type="ChEBI" id="CHEBI:57783"/>
    </ligand>
</feature>
<comment type="function">
    <text evidence="5">Catalyzes the NADPH-dependent reduction of 7-cyano-7-deazaguanine (preQ0) to 7-aminomethyl-7-deazaguanine (preQ1).</text>
</comment>
<dbReference type="OrthoDB" id="9789995at2"/>
<name>A0A3N2DYS4_9GAMM</name>
<dbReference type="EMBL" id="RKHR01000003">
    <property type="protein sequence ID" value="ROS05016.1"/>
    <property type="molecule type" value="Genomic_DNA"/>
</dbReference>
<dbReference type="Pfam" id="PF14819">
    <property type="entry name" value="QueF_N"/>
    <property type="match status" value="1"/>
</dbReference>
<keyword evidence="4 5" id="KW-0560">Oxidoreductase</keyword>
<dbReference type="PIRSF" id="PIRSF004750">
    <property type="entry name" value="Nitrile_oxidored_YqcD_prd"/>
    <property type="match status" value="1"/>
</dbReference>
<evidence type="ECO:0000313" key="8">
    <source>
        <dbReference type="Proteomes" id="UP000275394"/>
    </source>
</evidence>
<evidence type="ECO:0000256" key="5">
    <source>
        <dbReference type="HAMAP-Rule" id="MF_00817"/>
    </source>
</evidence>
<feature type="binding site" evidence="5">
    <location>
        <begin position="252"/>
        <end position="253"/>
    </location>
    <ligand>
        <name>NADPH</name>
        <dbReference type="ChEBI" id="CHEBI:57783"/>
    </ligand>
</feature>
<dbReference type="NCBIfam" id="TIGR03138">
    <property type="entry name" value="QueF"/>
    <property type="match status" value="1"/>
</dbReference>
<dbReference type="InterPro" id="IPR029500">
    <property type="entry name" value="QueF"/>
</dbReference>
<evidence type="ECO:0000256" key="3">
    <source>
        <dbReference type="ARBA" id="ARBA00022857"/>
    </source>
</evidence>
<feature type="active site" description="Proton donor" evidence="5">
    <location>
        <position position="191"/>
    </location>
</feature>
<dbReference type="Proteomes" id="UP000275394">
    <property type="component" value="Unassembled WGS sequence"/>
</dbReference>
<feature type="domain" description="NADPH-dependent 7-cyano-7-deazaguanine reductase N-terminal" evidence="6">
    <location>
        <begin position="21"/>
        <end position="128"/>
    </location>
</feature>
<dbReference type="Pfam" id="PF14489">
    <property type="entry name" value="QueF"/>
    <property type="match status" value="1"/>
</dbReference>
<dbReference type="Gene3D" id="3.30.1130.10">
    <property type="match status" value="2"/>
</dbReference>
<feature type="binding site" evidence="5">
    <location>
        <begin position="223"/>
        <end position="224"/>
    </location>
    <ligand>
        <name>substrate</name>
    </ligand>
</feature>
<comment type="subcellular location">
    <subcellularLocation>
        <location evidence="5">Cytoplasm</location>
    </subcellularLocation>
</comment>
<dbReference type="InterPro" id="IPR029139">
    <property type="entry name" value="QueF_N"/>
</dbReference>
<comment type="pathway">
    <text evidence="5">tRNA modification; tRNA-queuosine biosynthesis.</text>
</comment>
<gene>
    <name evidence="5" type="primary">queF</name>
    <name evidence="7" type="ORF">EDC56_0536</name>
</gene>
<comment type="caution">
    <text evidence="7">The sequence shown here is derived from an EMBL/GenBank/DDBJ whole genome shotgun (WGS) entry which is preliminary data.</text>
</comment>
<keyword evidence="3 5" id="KW-0521">NADP</keyword>